<feature type="compositionally biased region" description="Basic and acidic residues" evidence="1">
    <location>
        <begin position="277"/>
        <end position="297"/>
    </location>
</feature>
<keyword evidence="2" id="KW-1185">Reference proteome</keyword>
<dbReference type="GeneID" id="110786868"/>
<accession>A0A9R0ID68</accession>
<dbReference type="RefSeq" id="XP_021847139.2">
    <property type="nucleotide sequence ID" value="XM_021991447.2"/>
</dbReference>
<sequence length="343" mass="38557">MEGSPLGSSQQANCKEQEFNLKEWHLRARVSRENTSSRRYSASYIRSFREEPGMSFKSNFTISSTASSPGYNLKDEIDPSTYSFTTALKALQAKSGYVWECLSPEGFALNSKWNEAERYICNPLSGEVPMECLSAKTLSARSFRSNMASRVTMSAPLVYSMQPRRTTTTTTTTTNNNNNNNNHLSISNNSKLPPVTVVINEQLVKLPSFEQEEKKITGSRTRDVGTQSTPPEGSSSSPSPTSTPSIKDRRMNRCDDTEDGDTQNSTSSIMLNPVEEVEVKVTREREETKRRTKESGLKSKKKKTGQLCFCRQINGCLRFSLWSCLWINKRRHPKIQAPPDSLT</sequence>
<proteinExistence type="predicted"/>
<evidence type="ECO:0000256" key="1">
    <source>
        <dbReference type="SAM" id="MobiDB-lite"/>
    </source>
</evidence>
<feature type="region of interest" description="Disordered" evidence="1">
    <location>
        <begin position="162"/>
        <end position="190"/>
    </location>
</feature>
<feature type="compositionally biased region" description="Low complexity" evidence="1">
    <location>
        <begin position="228"/>
        <end position="245"/>
    </location>
</feature>
<dbReference type="AlphaFoldDB" id="A0A9R0ID68"/>
<feature type="region of interest" description="Disordered" evidence="1">
    <location>
        <begin position="210"/>
        <end position="298"/>
    </location>
</feature>
<dbReference type="KEGG" id="soe:110786868"/>
<feature type="compositionally biased region" description="Basic and acidic residues" evidence="1">
    <location>
        <begin position="246"/>
        <end position="255"/>
    </location>
</feature>
<feature type="compositionally biased region" description="Low complexity" evidence="1">
    <location>
        <begin position="166"/>
        <end position="182"/>
    </location>
</feature>
<name>A0A9R0ID68_SPIOL</name>
<protein>
    <submittedName>
        <fullName evidence="3">Uncharacterized protein isoform X1</fullName>
    </submittedName>
</protein>
<feature type="compositionally biased region" description="Basic and acidic residues" evidence="1">
    <location>
        <begin position="211"/>
        <end position="223"/>
    </location>
</feature>
<dbReference type="PANTHER" id="PTHR36748:SF3">
    <property type="entry name" value="MENTAL RETARDATION GTPASE ACTIVATING PROTEIN"/>
    <property type="match status" value="1"/>
</dbReference>
<dbReference type="PANTHER" id="PTHR36748">
    <property type="entry name" value="MENTAL RETARDATION GTPASE ACTIVATING PROTEIN"/>
    <property type="match status" value="1"/>
</dbReference>
<evidence type="ECO:0000313" key="3">
    <source>
        <dbReference type="RefSeq" id="XP_021847139.2"/>
    </source>
</evidence>
<organism evidence="2 3">
    <name type="scientific">Spinacia oleracea</name>
    <name type="common">Spinach</name>
    <dbReference type="NCBI Taxonomy" id="3562"/>
    <lineage>
        <taxon>Eukaryota</taxon>
        <taxon>Viridiplantae</taxon>
        <taxon>Streptophyta</taxon>
        <taxon>Embryophyta</taxon>
        <taxon>Tracheophyta</taxon>
        <taxon>Spermatophyta</taxon>
        <taxon>Magnoliopsida</taxon>
        <taxon>eudicotyledons</taxon>
        <taxon>Gunneridae</taxon>
        <taxon>Pentapetalae</taxon>
        <taxon>Caryophyllales</taxon>
        <taxon>Chenopodiaceae</taxon>
        <taxon>Chenopodioideae</taxon>
        <taxon>Anserineae</taxon>
        <taxon>Spinacia</taxon>
    </lineage>
</organism>
<gene>
    <name evidence="3" type="primary">LOC110786868</name>
</gene>
<reference evidence="3" key="2">
    <citation type="submission" date="2025-08" db="UniProtKB">
        <authorList>
            <consortium name="RefSeq"/>
        </authorList>
    </citation>
    <scope>IDENTIFICATION</scope>
    <source>
        <tissue evidence="3">Leaf</tissue>
    </source>
</reference>
<evidence type="ECO:0000313" key="2">
    <source>
        <dbReference type="Proteomes" id="UP000813463"/>
    </source>
</evidence>
<dbReference type="Proteomes" id="UP000813463">
    <property type="component" value="Chromosome 1"/>
</dbReference>
<reference evidence="2" key="1">
    <citation type="journal article" date="2021" name="Nat. Commun.">
        <title>Genomic analyses provide insights into spinach domestication and the genetic basis of agronomic traits.</title>
        <authorList>
            <person name="Cai X."/>
            <person name="Sun X."/>
            <person name="Xu C."/>
            <person name="Sun H."/>
            <person name="Wang X."/>
            <person name="Ge C."/>
            <person name="Zhang Z."/>
            <person name="Wang Q."/>
            <person name="Fei Z."/>
            <person name="Jiao C."/>
            <person name="Wang Q."/>
        </authorList>
    </citation>
    <scope>NUCLEOTIDE SEQUENCE [LARGE SCALE GENOMIC DNA]</scope>
    <source>
        <strain evidence="2">cv. Varoflay</strain>
    </source>
</reference>